<evidence type="ECO:0000259" key="1">
    <source>
        <dbReference type="Pfam" id="PF09823"/>
    </source>
</evidence>
<feature type="domain" description="DUF2357" evidence="1">
    <location>
        <begin position="124"/>
        <end position="361"/>
    </location>
</feature>
<dbReference type="EMBL" id="QRNO01000044">
    <property type="protein sequence ID" value="RHK49380.1"/>
    <property type="molecule type" value="Genomic_DNA"/>
</dbReference>
<organism evidence="2 3">
    <name type="scientific">Leyella stercorea</name>
    <dbReference type="NCBI Taxonomy" id="363265"/>
    <lineage>
        <taxon>Bacteria</taxon>
        <taxon>Pseudomonadati</taxon>
        <taxon>Bacteroidota</taxon>
        <taxon>Bacteroidia</taxon>
        <taxon>Bacteroidales</taxon>
        <taxon>Prevotellaceae</taxon>
        <taxon>Leyella</taxon>
    </lineage>
</organism>
<protein>
    <submittedName>
        <fullName evidence="2">DUF2357 domain-containing protein</fullName>
    </submittedName>
</protein>
<sequence>MTANFNFTVTTEDLIVKFSCANHKKRIDAMVKNLQITGGENEHKKMCRFSSPDSSVRFSFDGEEVEGNNISHEAVFFENTDYPLIVRGRGGKKLQRIELYIADHKRSDTDKKDTIQSDDGELFGSLNFRNQVGETDFKIEYTTDGKQHTVQFATEVLSYKLDYRSDLKTIIADVEQEYAMLSYSLLKDTYLNFRTKSGRSTELIWWQIFKSCYDDIMTATRIIIDRPKRRLRTVAKHERAERLQFLPRTLETEYEVHKNNPAYLYRTEELVLSHDTIENRFLKYAIREMHQKFTTIAKHIMTAMRLTDNSRLNGDIDKMDDELRRMVNHPFFRGIGAFKGFSQDSLVMKQQHGYKEIFQNWLVLQQGYDLEEGMRKLEVKDISDLYEIWCFIKVKNIVQDVLHELRLDATAKVNGRDVTRDFIPQLLYGGSVSFLQADGVELASVSYNAQVEKETTKAESAIIGTDTLTTVQRPDIVLRLTKENDNMLFTYLFDAKYRINDTQIGGHDVPPPDAIDQMHRYRDAIYYKEDDNDNLKKEIVAGYVLFPGNIPGEAMDDGSYYYQKSNKRIGIGAFPLKPDQQLRNENGELVINPNSSEQALRKQIREWLEDNDAKTTLLHNAIPQKGLEYTNEPVVEGAYLLTMVDNDVNDDHAAIVDGQAKKFVSGFALLEVGMNFQRTKFLAIVENHIVKGYYRIGKAKIVDMTERLETIGSRHKDKPFRVEFALGAYKVIKPFTYGIDMLARRGVVLTRQKFLEYQRKT</sequence>
<dbReference type="Pfam" id="PF09823">
    <property type="entry name" value="DUF2357"/>
    <property type="match status" value="1"/>
</dbReference>
<dbReference type="InterPro" id="IPR018633">
    <property type="entry name" value="DUF2357"/>
</dbReference>
<dbReference type="AlphaFoldDB" id="A0A3R6JAL4"/>
<gene>
    <name evidence="2" type="ORF">DW060_09055</name>
</gene>
<proteinExistence type="predicted"/>
<evidence type="ECO:0000313" key="2">
    <source>
        <dbReference type="EMBL" id="RHK49380.1"/>
    </source>
</evidence>
<dbReference type="OrthoDB" id="32195at2"/>
<dbReference type="Proteomes" id="UP000286598">
    <property type="component" value="Unassembled WGS sequence"/>
</dbReference>
<reference evidence="2 3" key="1">
    <citation type="submission" date="2018-08" db="EMBL/GenBank/DDBJ databases">
        <title>A genome reference for cultivated species of the human gut microbiota.</title>
        <authorList>
            <person name="Zou Y."/>
            <person name="Xue W."/>
            <person name="Luo G."/>
        </authorList>
    </citation>
    <scope>NUCLEOTIDE SEQUENCE [LARGE SCALE GENOMIC DNA]</scope>
    <source>
        <strain evidence="2 3">AF42-9</strain>
    </source>
</reference>
<dbReference type="Pfam" id="PF04411">
    <property type="entry name" value="PDDEXK_7"/>
    <property type="match status" value="1"/>
</dbReference>
<accession>A0A3R6JAL4</accession>
<comment type="caution">
    <text evidence="2">The sequence shown here is derived from an EMBL/GenBank/DDBJ whole genome shotgun (WGS) entry which is preliminary data.</text>
</comment>
<dbReference type="InterPro" id="IPR007505">
    <property type="entry name" value="PDDEXK_7"/>
</dbReference>
<name>A0A3R6JAL4_9BACT</name>
<keyword evidence="3" id="KW-1185">Reference proteome</keyword>
<evidence type="ECO:0000313" key="3">
    <source>
        <dbReference type="Proteomes" id="UP000286598"/>
    </source>
</evidence>